<evidence type="ECO:0000313" key="2">
    <source>
        <dbReference type="Proteomes" id="UP000019805"/>
    </source>
</evidence>
<evidence type="ECO:0008006" key="3">
    <source>
        <dbReference type="Google" id="ProtNLM"/>
    </source>
</evidence>
<dbReference type="eggNOG" id="COG0358">
    <property type="taxonomic scope" value="Bacteria"/>
</dbReference>
<dbReference type="AlphaFoldDB" id="W8X3M5"/>
<dbReference type="InterPro" id="IPR036977">
    <property type="entry name" value="DNA_primase_Znf_CHC2"/>
</dbReference>
<reference evidence="1 2" key="1">
    <citation type="journal article" date="2014" name="BMC Microbiol.">
        <title>The oxygen-independent metabolism of cyclic monoterpenes in Castellaniella defragrans 65Phen.</title>
        <authorList>
            <person name="Petasch J."/>
            <person name="Disch E.M."/>
            <person name="Markert S."/>
            <person name="Becher D."/>
            <person name="Schweder T."/>
            <person name="Huttel B."/>
            <person name="Reinhardt R."/>
            <person name="Harder J."/>
        </authorList>
    </citation>
    <scope>NUCLEOTIDE SEQUENCE [LARGE SCALE GENOMIC DNA]</scope>
    <source>
        <strain evidence="1">65Phen</strain>
    </source>
</reference>
<protein>
    <recommendedName>
        <fullName evidence="3">DNA primase</fullName>
    </recommendedName>
</protein>
<dbReference type="KEGG" id="cdn:BN940_07021"/>
<dbReference type="GO" id="GO:0006260">
    <property type="term" value="P:DNA replication"/>
    <property type="evidence" value="ECO:0007669"/>
    <property type="project" value="InterPro"/>
</dbReference>
<sequence>MKPTGRGRWIACCPAHEDKHPSLAIRETDDGKVLVHDFGGCSVYDVLFSVGLQVQDLFPPSPGPREILRTAKMPFSYADALRCISFEALLAATAACNLGNGVALGDKDRARLLQASTRINHALEVCGCR</sequence>
<dbReference type="EMBL" id="HG916765">
    <property type="protein sequence ID" value="CDM23871.1"/>
    <property type="molecule type" value="Genomic_DNA"/>
</dbReference>
<dbReference type="GO" id="GO:0008270">
    <property type="term" value="F:zinc ion binding"/>
    <property type="evidence" value="ECO:0007669"/>
    <property type="project" value="InterPro"/>
</dbReference>
<keyword evidence="2" id="KW-1185">Reference proteome</keyword>
<dbReference type="Proteomes" id="UP000019805">
    <property type="component" value="Chromosome"/>
</dbReference>
<dbReference type="SUPFAM" id="SSF57783">
    <property type="entry name" value="Zinc beta-ribbon"/>
    <property type="match status" value="1"/>
</dbReference>
<accession>W8X3M5</accession>
<proteinExistence type="predicted"/>
<dbReference type="STRING" id="1437824.BN940_07021"/>
<organism evidence="1 2">
    <name type="scientific">Castellaniella defragrans (strain DSM 12143 / CCUG 39792 / 65Phen)</name>
    <name type="common">Alcaligenes defragrans</name>
    <dbReference type="NCBI Taxonomy" id="1437824"/>
    <lineage>
        <taxon>Bacteria</taxon>
        <taxon>Pseudomonadati</taxon>
        <taxon>Pseudomonadota</taxon>
        <taxon>Betaproteobacteria</taxon>
        <taxon>Burkholderiales</taxon>
        <taxon>Alcaligenaceae</taxon>
        <taxon>Castellaniella</taxon>
    </lineage>
</organism>
<gene>
    <name evidence="1" type="ORF">BN940_07021</name>
</gene>
<dbReference type="Gene3D" id="3.90.580.10">
    <property type="entry name" value="Zinc finger, CHC2-type domain"/>
    <property type="match status" value="1"/>
</dbReference>
<dbReference type="GO" id="GO:0003677">
    <property type="term" value="F:DNA binding"/>
    <property type="evidence" value="ECO:0007669"/>
    <property type="project" value="InterPro"/>
</dbReference>
<name>W8X3M5_CASD6</name>
<evidence type="ECO:0000313" key="1">
    <source>
        <dbReference type="EMBL" id="CDM23871.1"/>
    </source>
</evidence>
<dbReference type="HOGENOM" id="CLU_130889_0_0_4"/>